<dbReference type="RefSeq" id="WP_172990204.1">
    <property type="nucleotide sequence ID" value="NZ_CP054038.1"/>
</dbReference>
<dbReference type="EMBL" id="CP054038">
    <property type="protein sequence ID" value="QKJ19767.1"/>
    <property type="molecule type" value="Genomic_DNA"/>
</dbReference>
<dbReference type="Proteomes" id="UP000502498">
    <property type="component" value="Chromosome"/>
</dbReference>
<proteinExistence type="predicted"/>
<evidence type="ECO:0000313" key="1">
    <source>
        <dbReference type="EMBL" id="QKJ19767.1"/>
    </source>
</evidence>
<sequence>MFVITTDQRGSRRGTDLVPQGIAAIRRAGAPAIALAPERTAGDEVQVALTDAAAVLATVLDLTRAGTWSVGVGVGEIETPLPDNVRAGRGSAFVRARSAVEQAKRAPGRIALVGADGDEAPDAEALVRTLVDIRDRRTAEGWEVYDLLATGRSQRDAAEELAISESAVSLRAKAAALRVEEAAVPALVRLLERADVASGARRTPLPD</sequence>
<dbReference type="GO" id="GO:0003677">
    <property type="term" value="F:DNA binding"/>
    <property type="evidence" value="ECO:0007669"/>
    <property type="project" value="UniProtKB-KW"/>
</dbReference>
<keyword evidence="1" id="KW-0238">DNA-binding</keyword>
<name>A0A7D4UJN7_9MICO</name>
<organism evidence="1 2">
    <name type="scientific">Microbacterium hominis</name>
    <dbReference type="NCBI Taxonomy" id="162426"/>
    <lineage>
        <taxon>Bacteria</taxon>
        <taxon>Bacillati</taxon>
        <taxon>Actinomycetota</taxon>
        <taxon>Actinomycetes</taxon>
        <taxon>Micrococcales</taxon>
        <taxon>Microbacteriaceae</taxon>
        <taxon>Microbacterium</taxon>
    </lineage>
</organism>
<dbReference type="AlphaFoldDB" id="A0A7D4UJN7"/>
<accession>A0A7D4UJN7</accession>
<reference evidence="1 2" key="1">
    <citation type="submission" date="2020-05" db="EMBL/GenBank/DDBJ databases">
        <title>Strain PA2F3 complete genome.</title>
        <authorList>
            <person name="Kim Y.-S."/>
            <person name="Kim S.-J."/>
            <person name="Jung H.-k."/>
            <person name="Kim S.-E."/>
            <person name="Kim K.-H."/>
        </authorList>
    </citation>
    <scope>NUCLEOTIDE SEQUENCE [LARGE SCALE GENOMIC DNA]</scope>
    <source>
        <strain evidence="1 2">PA2F3</strain>
    </source>
</reference>
<evidence type="ECO:0000313" key="2">
    <source>
        <dbReference type="Proteomes" id="UP000502498"/>
    </source>
</evidence>
<gene>
    <name evidence="1" type="ORF">HQM25_10635</name>
</gene>
<protein>
    <submittedName>
        <fullName evidence="1">DNA-binding protein</fullName>
    </submittedName>
</protein>